<feature type="signal peptide" evidence="1">
    <location>
        <begin position="1"/>
        <end position="20"/>
    </location>
</feature>
<gene>
    <name evidence="3" type="ORF">PENNAL_c0034G04232</name>
    <name evidence="2" type="ORF">PNAL_LOCUS8261</name>
</gene>
<dbReference type="EMBL" id="CAJVNV010000554">
    <property type="protein sequence ID" value="CAG8231245.1"/>
    <property type="molecule type" value="Genomic_DNA"/>
</dbReference>
<dbReference type="OrthoDB" id="79562at2759"/>
<evidence type="ECO:0000256" key="1">
    <source>
        <dbReference type="SAM" id="SignalP"/>
    </source>
</evidence>
<proteinExistence type="predicted"/>
<feature type="chain" id="PRO_5013116691" evidence="1">
    <location>
        <begin position="21"/>
        <end position="161"/>
    </location>
</feature>
<comment type="caution">
    <text evidence="3">The sequence shown here is derived from an EMBL/GenBank/DDBJ whole genome shotgun (WGS) entry which is preliminary data.</text>
</comment>
<organism evidence="3 4">
    <name type="scientific">Penicillium nalgiovense</name>
    <dbReference type="NCBI Taxonomy" id="60175"/>
    <lineage>
        <taxon>Eukaryota</taxon>
        <taxon>Fungi</taxon>
        <taxon>Dikarya</taxon>
        <taxon>Ascomycota</taxon>
        <taxon>Pezizomycotina</taxon>
        <taxon>Eurotiomycetes</taxon>
        <taxon>Eurotiomycetidae</taxon>
        <taxon>Eurotiales</taxon>
        <taxon>Aspergillaceae</taxon>
        <taxon>Penicillium</taxon>
    </lineage>
</organism>
<accession>A0A1V6Y6L6</accession>
<name>A0A1V6Y6L6_PENNA</name>
<dbReference type="Proteomes" id="UP001153461">
    <property type="component" value="Unassembled WGS sequence"/>
</dbReference>
<evidence type="ECO:0000313" key="4">
    <source>
        <dbReference type="Proteomes" id="UP000191691"/>
    </source>
</evidence>
<sequence>MVALRATLLCLMATSATVHGERLRAVWSFGSFSAISGPSGGSQSGFYDGFAILNKAGYTIYSAIYPGDHVPCEHHDGRLFTLEGDCWNKALQFWCKADFGGNPEKCEVRNDQGIAIGRGDGMKDTQFIGIAIGTDASCAIEFDSDSAGCPVSEGEGPFHLV</sequence>
<dbReference type="Proteomes" id="UP000191691">
    <property type="component" value="Unassembled WGS sequence"/>
</dbReference>
<protein>
    <submittedName>
        <fullName evidence="3">Uncharacterized protein</fullName>
    </submittedName>
</protein>
<keyword evidence="4" id="KW-1185">Reference proteome</keyword>
<reference evidence="3" key="1">
    <citation type="submission" date="2016-10" db="EMBL/GenBank/DDBJ databases">
        <title>Uncovering the secondary metabolism of Penicillium species provides insights into the evolution of 6-MSA pathways.</title>
        <authorList>
            <person name="Nielsen J.C."/>
            <person name="Nielsen J."/>
        </authorList>
    </citation>
    <scope>NUCLEOTIDE SEQUENCE [LARGE SCALE GENOMIC DNA]</scope>
    <source>
        <strain evidence="3">IBT 13039</strain>
    </source>
</reference>
<reference evidence="2" key="3">
    <citation type="submission" date="2021-07" db="EMBL/GenBank/DDBJ databases">
        <authorList>
            <person name="Branca A.L. A."/>
        </authorList>
    </citation>
    <scope>NUCLEOTIDE SEQUENCE</scope>
</reference>
<reference evidence="4" key="2">
    <citation type="journal article" date="2017" name="Nat. Microbiol.">
        <title>Global analysis of biosynthetic gene clusters reveals vast potential of secondary metabolite production in Penicillium species.</title>
        <authorList>
            <person name="Nielsen J.C."/>
            <person name="Grijseels S."/>
            <person name="Prigent S."/>
            <person name="Ji B."/>
            <person name="Dainat J."/>
            <person name="Nielsen K.F."/>
            <person name="Frisvad J.C."/>
            <person name="Workman M."/>
            <person name="Nielsen J."/>
        </authorList>
    </citation>
    <scope>NUCLEOTIDE SEQUENCE [LARGE SCALE GENOMIC DNA]</scope>
    <source>
        <strain evidence="4">IBT 13039</strain>
    </source>
</reference>
<evidence type="ECO:0000313" key="2">
    <source>
        <dbReference type="EMBL" id="CAG8231245.1"/>
    </source>
</evidence>
<evidence type="ECO:0000313" key="3">
    <source>
        <dbReference type="EMBL" id="OQE83064.1"/>
    </source>
</evidence>
<dbReference type="EMBL" id="MOOB01000034">
    <property type="protein sequence ID" value="OQE83064.1"/>
    <property type="molecule type" value="Genomic_DNA"/>
</dbReference>
<dbReference type="AlphaFoldDB" id="A0A1V6Y6L6"/>
<keyword evidence="1" id="KW-0732">Signal</keyword>